<accession>A0A1H9ZFU5</accession>
<organism evidence="11 12">
    <name type="scientific">[Clostridium] polysaccharolyticum</name>
    <dbReference type="NCBI Taxonomy" id="29364"/>
    <lineage>
        <taxon>Bacteria</taxon>
        <taxon>Bacillati</taxon>
        <taxon>Bacillota</taxon>
        <taxon>Clostridia</taxon>
        <taxon>Lachnospirales</taxon>
        <taxon>Lachnospiraceae</taxon>
    </lineage>
</organism>
<dbReference type="AlphaFoldDB" id="A0A1H9ZFU5"/>
<comment type="subcellular location">
    <subcellularLocation>
        <location evidence="1">Cell inner membrane</location>
        <topology evidence="1">Multi-pass membrane protein</topology>
    </subcellularLocation>
    <subcellularLocation>
        <location evidence="9">Cell membrane</location>
        <topology evidence="9">Multi-pass membrane protein</topology>
    </subcellularLocation>
</comment>
<dbReference type="OrthoDB" id="9786910at2"/>
<dbReference type="Proteomes" id="UP000199800">
    <property type="component" value="Unassembled WGS sequence"/>
</dbReference>
<dbReference type="PANTHER" id="PTHR30413:SF8">
    <property type="entry name" value="TRANSPORT PERMEASE PROTEIN"/>
    <property type="match status" value="1"/>
</dbReference>
<evidence type="ECO:0000256" key="1">
    <source>
        <dbReference type="ARBA" id="ARBA00004429"/>
    </source>
</evidence>
<dbReference type="PANTHER" id="PTHR30413">
    <property type="entry name" value="INNER MEMBRANE TRANSPORT PERMEASE"/>
    <property type="match status" value="1"/>
</dbReference>
<dbReference type="GO" id="GO:0043190">
    <property type="term" value="C:ATP-binding cassette (ABC) transporter complex"/>
    <property type="evidence" value="ECO:0007669"/>
    <property type="project" value="InterPro"/>
</dbReference>
<reference evidence="11 12" key="1">
    <citation type="submission" date="2016-10" db="EMBL/GenBank/DDBJ databases">
        <authorList>
            <person name="de Groot N.N."/>
        </authorList>
    </citation>
    <scope>NUCLEOTIDE SEQUENCE [LARGE SCALE GENOMIC DNA]</scope>
    <source>
        <strain evidence="11 12">DSM 1801</strain>
    </source>
</reference>
<keyword evidence="8 9" id="KW-0472">Membrane</keyword>
<comment type="similarity">
    <text evidence="2 9">Belongs to the ABC-2 integral membrane protein family.</text>
</comment>
<evidence type="ECO:0000256" key="8">
    <source>
        <dbReference type="ARBA" id="ARBA00023136"/>
    </source>
</evidence>
<feature type="transmembrane region" description="Helical" evidence="9">
    <location>
        <begin position="229"/>
        <end position="248"/>
    </location>
</feature>
<evidence type="ECO:0000256" key="6">
    <source>
        <dbReference type="ARBA" id="ARBA00022692"/>
    </source>
</evidence>
<dbReference type="GO" id="GO:0015920">
    <property type="term" value="P:lipopolysaccharide transport"/>
    <property type="evidence" value="ECO:0007669"/>
    <property type="project" value="TreeGrafter"/>
</dbReference>
<keyword evidence="7 9" id="KW-1133">Transmembrane helix</keyword>
<sequence>MNKYFKNFLKYRHLLGELVKKDIKLKYRRSYLGILWTLIEPLLTMIVLSTVFGSLYGRTDKTFPVYVLTGRLLYAYFANSTKACMRSIRSHSGMIKKVYVPKYIYPLSSVCSNYVTFLISLIVLVAVSIVLKVNISYYILFSVVPLILLFVMAYGVGMILATMSVFFRDLEYLWGVALMIIMYTSAIFYPVERLYKTGKGWILELNPIYNLISLFRCAVFSTPIEVRHILYACVFSFGTLFIGMLMFYKKQDKFILYV</sequence>
<dbReference type="InterPro" id="IPR000412">
    <property type="entry name" value="ABC_2_transport"/>
</dbReference>
<evidence type="ECO:0000313" key="11">
    <source>
        <dbReference type="EMBL" id="SES80186.1"/>
    </source>
</evidence>
<evidence type="ECO:0000256" key="4">
    <source>
        <dbReference type="ARBA" id="ARBA00022475"/>
    </source>
</evidence>
<comment type="caution">
    <text evidence="9">Lacks conserved residue(s) required for the propagation of feature annotation.</text>
</comment>
<evidence type="ECO:0000256" key="7">
    <source>
        <dbReference type="ARBA" id="ARBA00022989"/>
    </source>
</evidence>
<evidence type="ECO:0000256" key="2">
    <source>
        <dbReference type="ARBA" id="ARBA00007783"/>
    </source>
</evidence>
<name>A0A1H9ZFU5_9FIRM</name>
<dbReference type="PRINTS" id="PR00164">
    <property type="entry name" value="ABC2TRNSPORT"/>
</dbReference>
<proteinExistence type="inferred from homology"/>
<dbReference type="PROSITE" id="PS51012">
    <property type="entry name" value="ABC_TM2"/>
    <property type="match status" value="1"/>
</dbReference>
<feature type="transmembrane region" description="Helical" evidence="9">
    <location>
        <begin position="172"/>
        <end position="191"/>
    </location>
</feature>
<gene>
    <name evidence="11" type="ORF">SAMN04487772_103176</name>
</gene>
<dbReference type="InterPro" id="IPR047817">
    <property type="entry name" value="ABC2_TM_bact-type"/>
</dbReference>
<protein>
    <recommendedName>
        <fullName evidence="9">Transport permease protein</fullName>
    </recommendedName>
</protein>
<dbReference type="GO" id="GO:0140359">
    <property type="term" value="F:ABC-type transporter activity"/>
    <property type="evidence" value="ECO:0007669"/>
    <property type="project" value="InterPro"/>
</dbReference>
<dbReference type="EMBL" id="FOHN01000003">
    <property type="protein sequence ID" value="SES80186.1"/>
    <property type="molecule type" value="Genomic_DNA"/>
</dbReference>
<keyword evidence="3 9" id="KW-0813">Transport</keyword>
<keyword evidence="5" id="KW-0997">Cell inner membrane</keyword>
<feature type="domain" description="ABC transmembrane type-2" evidence="10">
    <location>
        <begin position="32"/>
        <end position="250"/>
    </location>
</feature>
<keyword evidence="4 9" id="KW-1003">Cell membrane</keyword>
<evidence type="ECO:0000259" key="10">
    <source>
        <dbReference type="PROSITE" id="PS51012"/>
    </source>
</evidence>
<evidence type="ECO:0000256" key="9">
    <source>
        <dbReference type="RuleBase" id="RU361157"/>
    </source>
</evidence>
<evidence type="ECO:0000256" key="5">
    <source>
        <dbReference type="ARBA" id="ARBA00022519"/>
    </source>
</evidence>
<evidence type="ECO:0000313" key="12">
    <source>
        <dbReference type="Proteomes" id="UP000199800"/>
    </source>
</evidence>
<feature type="transmembrane region" description="Helical" evidence="9">
    <location>
        <begin position="103"/>
        <end position="131"/>
    </location>
</feature>
<dbReference type="Pfam" id="PF01061">
    <property type="entry name" value="ABC2_membrane"/>
    <property type="match status" value="1"/>
</dbReference>
<dbReference type="RefSeq" id="WP_092476404.1">
    <property type="nucleotide sequence ID" value="NZ_FOHN01000003.1"/>
</dbReference>
<dbReference type="InterPro" id="IPR013525">
    <property type="entry name" value="ABC2_TM"/>
</dbReference>
<feature type="transmembrane region" description="Helical" evidence="9">
    <location>
        <begin position="31"/>
        <end position="57"/>
    </location>
</feature>
<keyword evidence="12" id="KW-1185">Reference proteome</keyword>
<dbReference type="STRING" id="29364.SAMN04487772_103176"/>
<keyword evidence="6 9" id="KW-0812">Transmembrane</keyword>
<evidence type="ECO:0000256" key="3">
    <source>
        <dbReference type="ARBA" id="ARBA00022448"/>
    </source>
</evidence>
<feature type="transmembrane region" description="Helical" evidence="9">
    <location>
        <begin position="137"/>
        <end position="160"/>
    </location>
</feature>